<dbReference type="GO" id="GO:0003677">
    <property type="term" value="F:DNA binding"/>
    <property type="evidence" value="ECO:0007669"/>
    <property type="project" value="UniProtKB-KW"/>
</dbReference>
<keyword evidence="4" id="KW-0238">DNA-binding</keyword>
<evidence type="ECO:0000313" key="9">
    <source>
        <dbReference type="EMBL" id="KAG2284462.1"/>
    </source>
</evidence>
<dbReference type="InterPro" id="IPR044198">
    <property type="entry name" value="DEK"/>
</dbReference>
<gene>
    <name evidence="9" type="ORF">Bca52824_055682</name>
</gene>
<feature type="compositionally biased region" description="Basic and acidic residues" evidence="7">
    <location>
        <begin position="154"/>
        <end position="164"/>
    </location>
</feature>
<name>A0A8X7UMU4_BRACI</name>
<evidence type="ECO:0000256" key="3">
    <source>
        <dbReference type="ARBA" id="ARBA00023015"/>
    </source>
</evidence>
<dbReference type="PROSITE" id="PS51998">
    <property type="entry name" value="DEK_C"/>
    <property type="match status" value="1"/>
</dbReference>
<dbReference type="GO" id="GO:2000779">
    <property type="term" value="P:regulation of double-strand break repair"/>
    <property type="evidence" value="ECO:0007669"/>
    <property type="project" value="TreeGrafter"/>
</dbReference>
<dbReference type="AlphaFoldDB" id="A0A8X7UMU4"/>
<organism evidence="9 10">
    <name type="scientific">Brassica carinata</name>
    <name type="common">Ethiopian mustard</name>
    <name type="synonym">Abyssinian cabbage</name>
    <dbReference type="NCBI Taxonomy" id="52824"/>
    <lineage>
        <taxon>Eukaryota</taxon>
        <taxon>Viridiplantae</taxon>
        <taxon>Streptophyta</taxon>
        <taxon>Embryophyta</taxon>
        <taxon>Tracheophyta</taxon>
        <taxon>Spermatophyta</taxon>
        <taxon>Magnoliopsida</taxon>
        <taxon>eudicotyledons</taxon>
        <taxon>Gunneridae</taxon>
        <taxon>Pentapetalae</taxon>
        <taxon>rosids</taxon>
        <taxon>malvids</taxon>
        <taxon>Brassicales</taxon>
        <taxon>Brassicaceae</taxon>
        <taxon>Brassiceae</taxon>
        <taxon>Brassica</taxon>
    </lineage>
</organism>
<dbReference type="GO" id="GO:0042393">
    <property type="term" value="F:histone binding"/>
    <property type="evidence" value="ECO:0007669"/>
    <property type="project" value="TreeGrafter"/>
</dbReference>
<dbReference type="PANTHER" id="PTHR13468">
    <property type="entry name" value="DEK PROTEIN"/>
    <property type="match status" value="1"/>
</dbReference>
<feature type="compositionally biased region" description="Basic and acidic residues" evidence="7">
    <location>
        <begin position="1"/>
        <end position="14"/>
    </location>
</feature>
<evidence type="ECO:0000256" key="7">
    <source>
        <dbReference type="SAM" id="MobiDB-lite"/>
    </source>
</evidence>
<feature type="compositionally biased region" description="Acidic residues" evidence="7">
    <location>
        <begin position="216"/>
        <end position="239"/>
    </location>
</feature>
<feature type="region of interest" description="Disordered" evidence="7">
    <location>
        <begin position="152"/>
        <end position="321"/>
    </location>
</feature>
<feature type="compositionally biased region" description="Basic and acidic residues" evidence="7">
    <location>
        <begin position="186"/>
        <end position="215"/>
    </location>
</feature>
<evidence type="ECO:0000256" key="2">
    <source>
        <dbReference type="ARBA" id="ARBA00022853"/>
    </source>
</evidence>
<comment type="subcellular location">
    <subcellularLocation>
        <location evidence="1">Nucleus</location>
        <location evidence="1">Nucleolus</location>
    </subcellularLocation>
</comment>
<dbReference type="SUPFAM" id="SSF109715">
    <property type="entry name" value="DEK C-terminal domain"/>
    <property type="match status" value="1"/>
</dbReference>
<dbReference type="GO" id="GO:0006325">
    <property type="term" value="P:chromatin organization"/>
    <property type="evidence" value="ECO:0007669"/>
    <property type="project" value="UniProtKB-KW"/>
</dbReference>
<dbReference type="InterPro" id="IPR014876">
    <property type="entry name" value="DEK_C"/>
</dbReference>
<dbReference type="EMBL" id="JAAMPC010000011">
    <property type="protein sequence ID" value="KAG2284462.1"/>
    <property type="molecule type" value="Genomic_DNA"/>
</dbReference>
<evidence type="ECO:0000259" key="8">
    <source>
        <dbReference type="PROSITE" id="PS51998"/>
    </source>
</evidence>
<reference evidence="9 10" key="1">
    <citation type="submission" date="2020-02" db="EMBL/GenBank/DDBJ databases">
        <authorList>
            <person name="Ma Q."/>
            <person name="Huang Y."/>
            <person name="Song X."/>
            <person name="Pei D."/>
        </authorList>
    </citation>
    <scope>NUCLEOTIDE SEQUENCE [LARGE SCALE GENOMIC DNA]</scope>
    <source>
        <strain evidence="9">Sxm20200214</strain>
        <tissue evidence="9">Leaf</tissue>
    </source>
</reference>
<protein>
    <recommendedName>
        <fullName evidence="8">DEK-C domain-containing protein</fullName>
    </recommendedName>
</protein>
<keyword evidence="2" id="KW-0156">Chromatin regulator</keyword>
<feature type="region of interest" description="Disordered" evidence="7">
    <location>
        <begin position="374"/>
        <end position="404"/>
    </location>
</feature>
<comment type="caution">
    <text evidence="9">The sequence shown here is derived from an EMBL/GenBank/DDBJ whole genome shotgun (WGS) entry which is preliminary data.</text>
</comment>
<feature type="compositionally biased region" description="Acidic residues" evidence="7">
    <location>
        <begin position="375"/>
        <end position="387"/>
    </location>
</feature>
<feature type="compositionally biased region" description="Basic and acidic residues" evidence="7">
    <location>
        <begin position="390"/>
        <end position="404"/>
    </location>
</feature>
<sequence length="404" mass="45792">MEKETHVPPKDTWDAKNQGNEVPDNNEISINYPLEKFPKLMSDNVSVAHQLSKRKADDNLILLHTILYGKKAKAQMIKKNISQFSGFVWSEEEEEKQRGRVKEKLDKCIKEKLIFFCDVLDIPINRSHIKKKVAVKVLEFLESPKATRDVILADQEKEARERKITQKKKKSGESSDTTAKRKRQTKKGDHPSDKGEGKDQGDSDSEDSKDTHEEDVTSPEEEDSDHEKTETEDEREEAEDEKKPSDKKTSSKKISSDTKDSKKSAEKSSKPTSSPAKKQKVDHDDESSKGKSKKQLIKPQTKGSKEKGKASKKGKAEPTREEMLEVVTKMLKEVDFNTATLSDILQKLSGHFGVDLSHRKKEVKGVITDAISEMSDVEDEEECEVNAEVDSNKEKAEDHEKLED</sequence>
<dbReference type="Pfam" id="PF08766">
    <property type="entry name" value="DEK_C"/>
    <property type="match status" value="1"/>
</dbReference>
<keyword evidence="5" id="KW-0804">Transcription</keyword>
<dbReference type="Gene3D" id="1.10.10.60">
    <property type="entry name" value="Homeodomain-like"/>
    <property type="match status" value="1"/>
</dbReference>
<feature type="compositionally biased region" description="Basic and acidic residues" evidence="7">
    <location>
        <begin position="240"/>
        <end position="269"/>
    </location>
</feature>
<dbReference type="OrthoDB" id="370884at2759"/>
<evidence type="ECO:0000313" key="10">
    <source>
        <dbReference type="Proteomes" id="UP000886595"/>
    </source>
</evidence>
<evidence type="ECO:0000256" key="6">
    <source>
        <dbReference type="ARBA" id="ARBA00023242"/>
    </source>
</evidence>
<dbReference type="PANTHER" id="PTHR13468:SF16">
    <property type="entry name" value="DEK C-TERMINAL DOMAIN-CONTAINING PROTEIN"/>
    <property type="match status" value="1"/>
</dbReference>
<accession>A0A8X7UMU4</accession>
<evidence type="ECO:0000256" key="1">
    <source>
        <dbReference type="ARBA" id="ARBA00004604"/>
    </source>
</evidence>
<keyword evidence="6" id="KW-0539">Nucleus</keyword>
<dbReference type="GO" id="GO:0005730">
    <property type="term" value="C:nucleolus"/>
    <property type="evidence" value="ECO:0007669"/>
    <property type="project" value="UniProtKB-SubCell"/>
</dbReference>
<keyword evidence="10" id="KW-1185">Reference proteome</keyword>
<proteinExistence type="predicted"/>
<feature type="compositionally biased region" description="Basic and acidic residues" evidence="7">
    <location>
        <begin position="303"/>
        <end position="321"/>
    </location>
</feature>
<dbReference type="Proteomes" id="UP000886595">
    <property type="component" value="Unassembled WGS sequence"/>
</dbReference>
<dbReference type="FunFam" id="1.10.10.60:FF:000220">
    <property type="entry name" value="DEK domain-containing chromatin associated protein"/>
    <property type="match status" value="1"/>
</dbReference>
<evidence type="ECO:0000256" key="4">
    <source>
        <dbReference type="ARBA" id="ARBA00023125"/>
    </source>
</evidence>
<keyword evidence="3" id="KW-0805">Transcription regulation</keyword>
<feature type="domain" description="DEK-C" evidence="8">
    <location>
        <begin position="317"/>
        <end position="372"/>
    </location>
</feature>
<evidence type="ECO:0000256" key="5">
    <source>
        <dbReference type="ARBA" id="ARBA00023163"/>
    </source>
</evidence>
<feature type="compositionally biased region" description="Basic and acidic residues" evidence="7">
    <location>
        <begin position="279"/>
        <end position="289"/>
    </location>
</feature>
<feature type="region of interest" description="Disordered" evidence="7">
    <location>
        <begin position="1"/>
        <end position="26"/>
    </location>
</feature>